<comment type="subunit">
    <text evidence="14">Homodimer.</text>
</comment>
<comment type="catalytic activity">
    <reaction evidence="10">
        <text>malonyl-[ACP] + acetyl-CoA + H(+) = 3-oxobutanoyl-[ACP] + CO2 + CoA</text>
        <dbReference type="Rhea" id="RHEA:12080"/>
        <dbReference type="Rhea" id="RHEA-COMP:9623"/>
        <dbReference type="Rhea" id="RHEA-COMP:9625"/>
        <dbReference type="ChEBI" id="CHEBI:15378"/>
        <dbReference type="ChEBI" id="CHEBI:16526"/>
        <dbReference type="ChEBI" id="CHEBI:57287"/>
        <dbReference type="ChEBI" id="CHEBI:57288"/>
        <dbReference type="ChEBI" id="CHEBI:78449"/>
        <dbReference type="ChEBI" id="CHEBI:78450"/>
        <dbReference type="EC" id="2.3.1.180"/>
    </reaction>
    <physiologicalReaction direction="left-to-right" evidence="10">
        <dbReference type="Rhea" id="RHEA:12081"/>
    </physiologicalReaction>
</comment>
<dbReference type="Pfam" id="PF08541">
    <property type="entry name" value="ACP_syn_III_C"/>
    <property type="match status" value="1"/>
</dbReference>
<organism evidence="18 20">
    <name type="scientific">Eubacterium ventriosum</name>
    <dbReference type="NCBI Taxonomy" id="39496"/>
    <lineage>
        <taxon>Bacteria</taxon>
        <taxon>Bacillati</taxon>
        <taxon>Bacillota</taxon>
        <taxon>Clostridia</taxon>
        <taxon>Eubacteriales</taxon>
        <taxon>Eubacteriaceae</taxon>
        <taxon>Eubacterium</taxon>
    </lineage>
</organism>
<comment type="similarity">
    <text evidence="2 14">Belongs to the thiolase-like superfamily. FabH family.</text>
</comment>
<dbReference type="InterPro" id="IPR016039">
    <property type="entry name" value="Thiolase-like"/>
</dbReference>
<sequence>MFGKIIGTGSYAPDNVVCNNDLKEFFETDDQWIRERTGIKRRHIMTDESTSYMACRAAEKAIENAGISCEKIDLIIVSTVSSDTILPSTACIVQDQLKATNAMCFDINVACTGFITAYNIAQSYINAGLVETALVIGAEGLSQIVDWTDRTTAILFGDGAGAAIIKKDEKARFETVMHSDGSMGGALTCENSIQYRGINDSKKTFVSMNGQEVFRFAVRKVPECIEELISKMKIEKSEIDLFLLHQANKRILESIGKRLKVSMDLIPENVSEYGNTSSASIPILLDEMVRDGKIQKGNKIIMAGFGAGLTWSAVYLEF</sequence>
<evidence type="ECO:0000256" key="7">
    <source>
        <dbReference type="ARBA" id="ARBA00023160"/>
    </source>
</evidence>
<evidence type="ECO:0000256" key="11">
    <source>
        <dbReference type="ARBA" id="ARBA00052407"/>
    </source>
</evidence>
<dbReference type="PANTHER" id="PTHR43091">
    <property type="entry name" value="3-OXOACYL-[ACYL-CARRIER-PROTEIN] SYNTHASE"/>
    <property type="match status" value="1"/>
</dbReference>
<dbReference type="EMBL" id="QSFV01000029">
    <property type="protein sequence ID" value="RHA79275.1"/>
    <property type="molecule type" value="Genomic_DNA"/>
</dbReference>
<evidence type="ECO:0000256" key="9">
    <source>
        <dbReference type="ARBA" id="ARBA00023315"/>
    </source>
</evidence>
<evidence type="ECO:0000259" key="16">
    <source>
        <dbReference type="Pfam" id="PF08545"/>
    </source>
</evidence>
<dbReference type="CDD" id="cd00830">
    <property type="entry name" value="KAS_III"/>
    <property type="match status" value="1"/>
</dbReference>
<evidence type="ECO:0000256" key="13">
    <source>
        <dbReference type="ARBA" id="ARBA00052985"/>
    </source>
</evidence>
<keyword evidence="5 14" id="KW-0276">Fatty acid metabolism</keyword>
<evidence type="ECO:0000256" key="4">
    <source>
        <dbReference type="ARBA" id="ARBA00022679"/>
    </source>
</evidence>
<feature type="domain" description="Beta-ketoacyl-[acyl-carrier-protein] synthase III N-terminal" evidence="16">
    <location>
        <begin position="105"/>
        <end position="181"/>
    </location>
</feature>
<dbReference type="GO" id="GO:0004315">
    <property type="term" value="F:3-oxoacyl-[acyl-carrier-protein] synthase activity"/>
    <property type="evidence" value="ECO:0007669"/>
    <property type="project" value="InterPro"/>
</dbReference>
<keyword evidence="6 14" id="KW-0443">Lipid metabolism</keyword>
<dbReference type="Proteomes" id="UP000285740">
    <property type="component" value="Unassembled WGS sequence"/>
</dbReference>
<evidence type="ECO:0000256" key="14">
    <source>
        <dbReference type="HAMAP-Rule" id="MF_01815"/>
    </source>
</evidence>
<evidence type="ECO:0000256" key="3">
    <source>
        <dbReference type="ARBA" id="ARBA00022516"/>
    </source>
</evidence>
<dbReference type="SUPFAM" id="SSF53901">
    <property type="entry name" value="Thiolase-like"/>
    <property type="match status" value="1"/>
</dbReference>
<dbReference type="Pfam" id="PF08545">
    <property type="entry name" value="ACP_syn_III"/>
    <property type="match status" value="1"/>
</dbReference>
<evidence type="ECO:0000313" key="21">
    <source>
        <dbReference type="Proteomes" id="UP000284779"/>
    </source>
</evidence>
<dbReference type="GO" id="GO:0005737">
    <property type="term" value="C:cytoplasm"/>
    <property type="evidence" value="ECO:0007669"/>
    <property type="project" value="UniProtKB-SubCell"/>
</dbReference>
<feature type="domain" description="Beta-ketoacyl-[acyl-carrier-protein] synthase III C-terminal" evidence="15">
    <location>
        <begin position="231"/>
        <end position="317"/>
    </location>
</feature>
<dbReference type="AlphaFoldDB" id="A0A413S621"/>
<feature type="active site" evidence="14">
    <location>
        <position position="275"/>
    </location>
</feature>
<dbReference type="FunFam" id="3.40.47.10:FF:000004">
    <property type="entry name" value="3-oxoacyl-[acyl-carrier-protein] synthase 3"/>
    <property type="match status" value="1"/>
</dbReference>
<accession>A0A413S621</accession>
<dbReference type="NCBIfam" id="TIGR00747">
    <property type="entry name" value="fabH"/>
    <property type="match status" value="1"/>
</dbReference>
<evidence type="ECO:0000256" key="12">
    <source>
        <dbReference type="ARBA" id="ARBA00052467"/>
    </source>
</evidence>
<dbReference type="EMBL" id="QSFD01000002">
    <property type="protein sequence ID" value="RHA20003.1"/>
    <property type="molecule type" value="Genomic_DNA"/>
</dbReference>
<dbReference type="InterPro" id="IPR013751">
    <property type="entry name" value="ACP_syn_III_N"/>
</dbReference>
<dbReference type="Proteomes" id="UP000284598">
    <property type="component" value="Unassembled WGS sequence"/>
</dbReference>
<evidence type="ECO:0000313" key="22">
    <source>
        <dbReference type="Proteomes" id="UP000285740"/>
    </source>
</evidence>
<evidence type="ECO:0000313" key="20">
    <source>
        <dbReference type="Proteomes" id="UP000284598"/>
    </source>
</evidence>
<name>A0A413S621_9FIRM</name>
<comment type="function">
    <text evidence="14">Catalyzes the condensation reaction of fatty acid synthesis by the addition to an acyl acceptor of two carbons from malonyl-ACP. Catalyzes the first condensation reaction which initiates fatty acid synthesis and may therefore play a role in governing the total rate of fatty acid production. Possesses both acetoacetyl-ACP synthase and acetyl transacylase activities. Its substrate specificity determines the biosynthesis of branched-chain and/or straight-chain of fatty acids.</text>
</comment>
<reference evidence="20 21" key="1">
    <citation type="submission" date="2018-08" db="EMBL/GenBank/DDBJ databases">
        <title>A genome reference for cultivated species of the human gut microbiota.</title>
        <authorList>
            <person name="Zou Y."/>
            <person name="Xue W."/>
            <person name="Luo G."/>
        </authorList>
    </citation>
    <scope>NUCLEOTIDE SEQUENCE [LARGE SCALE GENOMIC DNA]</scope>
    <source>
        <strain evidence="19 22">AM42-30</strain>
        <strain evidence="18 20">AM43-2</strain>
        <strain evidence="17 21">AM44-11BH</strain>
    </source>
</reference>
<comment type="caution">
    <text evidence="18">The sequence shown here is derived from an EMBL/GenBank/DDBJ whole genome shotgun (WGS) entry which is preliminary data.</text>
</comment>
<protein>
    <recommendedName>
        <fullName evidence="14">Beta-ketoacyl-[acyl-carrier-protein] synthase III</fullName>
        <shortName evidence="14">Beta-ketoacyl-ACP synthase III</shortName>
        <shortName evidence="14">KAS III</shortName>
        <ecNumber evidence="14">2.3.1.180</ecNumber>
    </recommendedName>
    <alternativeName>
        <fullName evidence="14">3-oxoacyl-[acyl-carrier-protein] synthase 3</fullName>
    </alternativeName>
    <alternativeName>
        <fullName evidence="14">3-oxoacyl-[acyl-carrier-protein] synthase III</fullName>
    </alternativeName>
</protein>
<dbReference type="EMBL" id="QSFO01000001">
    <property type="protein sequence ID" value="RHA57312.1"/>
    <property type="molecule type" value="Genomic_DNA"/>
</dbReference>
<dbReference type="Proteomes" id="UP000284779">
    <property type="component" value="Unassembled WGS sequence"/>
</dbReference>
<dbReference type="InterPro" id="IPR013747">
    <property type="entry name" value="ACP_syn_III_C"/>
</dbReference>
<dbReference type="HAMAP" id="MF_01815">
    <property type="entry name" value="FabH"/>
    <property type="match status" value="1"/>
</dbReference>
<evidence type="ECO:0000256" key="2">
    <source>
        <dbReference type="ARBA" id="ARBA00008642"/>
    </source>
</evidence>
<keyword evidence="14" id="KW-0963">Cytoplasm</keyword>
<evidence type="ECO:0000256" key="5">
    <source>
        <dbReference type="ARBA" id="ARBA00022832"/>
    </source>
</evidence>
<evidence type="ECO:0000256" key="1">
    <source>
        <dbReference type="ARBA" id="ARBA00005194"/>
    </source>
</evidence>
<dbReference type="Gene3D" id="3.40.47.10">
    <property type="match status" value="1"/>
</dbReference>
<comment type="domain">
    <text evidence="14">The last Arg residue of the ACP-binding site is essential for the weak association between ACP/AcpP and FabH.</text>
</comment>
<keyword evidence="8 14" id="KW-0511">Multifunctional enzyme</keyword>
<comment type="catalytic activity">
    <reaction evidence="13">
        <text>3-methylbutanoyl-CoA + malonyl-[ACP] + H(+) = 5-methyl-3-oxohexanoyl-[ACP] + CO2 + CoA</text>
        <dbReference type="Rhea" id="RHEA:42272"/>
        <dbReference type="Rhea" id="RHEA-COMP:9623"/>
        <dbReference type="Rhea" id="RHEA-COMP:9941"/>
        <dbReference type="ChEBI" id="CHEBI:15378"/>
        <dbReference type="ChEBI" id="CHEBI:16526"/>
        <dbReference type="ChEBI" id="CHEBI:57287"/>
        <dbReference type="ChEBI" id="CHEBI:57345"/>
        <dbReference type="ChEBI" id="CHEBI:78449"/>
        <dbReference type="ChEBI" id="CHEBI:78822"/>
        <dbReference type="EC" id="2.3.1.300"/>
    </reaction>
    <physiologicalReaction direction="left-to-right" evidence="13">
        <dbReference type="Rhea" id="RHEA:42273"/>
    </physiologicalReaction>
</comment>
<comment type="subcellular location">
    <subcellularLocation>
        <location evidence="14">Cytoplasm</location>
    </subcellularLocation>
</comment>
<evidence type="ECO:0000259" key="15">
    <source>
        <dbReference type="Pfam" id="PF08541"/>
    </source>
</evidence>
<proteinExistence type="inferred from homology"/>
<dbReference type="RefSeq" id="WP_117900967.1">
    <property type="nucleotide sequence ID" value="NZ_CAUBDO010000027.1"/>
</dbReference>
<evidence type="ECO:0000256" key="8">
    <source>
        <dbReference type="ARBA" id="ARBA00023268"/>
    </source>
</evidence>
<evidence type="ECO:0000313" key="18">
    <source>
        <dbReference type="EMBL" id="RHA57312.1"/>
    </source>
</evidence>
<feature type="active site" evidence="14">
    <location>
        <position position="245"/>
    </location>
</feature>
<feature type="region of interest" description="ACP-binding" evidence="14">
    <location>
        <begin position="246"/>
        <end position="250"/>
    </location>
</feature>
<dbReference type="GO" id="GO:0033818">
    <property type="term" value="F:beta-ketoacyl-acyl-carrier-protein synthase III activity"/>
    <property type="evidence" value="ECO:0007669"/>
    <property type="project" value="UniProtKB-UniRule"/>
</dbReference>
<evidence type="ECO:0000313" key="17">
    <source>
        <dbReference type="EMBL" id="RHA20003.1"/>
    </source>
</evidence>
<dbReference type="NCBIfam" id="NF006829">
    <property type="entry name" value="PRK09352.1"/>
    <property type="match status" value="1"/>
</dbReference>
<keyword evidence="4 14" id="KW-0808">Transferase</keyword>
<comment type="catalytic activity">
    <reaction evidence="12">
        <text>2-methylpropanoyl-CoA + malonyl-[ACP] + H(+) = 4-methyl-3-oxopentanoyl-[ACP] + CO2 + CoA</text>
        <dbReference type="Rhea" id="RHEA:42268"/>
        <dbReference type="Rhea" id="RHEA-COMP:9623"/>
        <dbReference type="Rhea" id="RHEA-COMP:9940"/>
        <dbReference type="ChEBI" id="CHEBI:15378"/>
        <dbReference type="ChEBI" id="CHEBI:16526"/>
        <dbReference type="ChEBI" id="CHEBI:57287"/>
        <dbReference type="ChEBI" id="CHEBI:57338"/>
        <dbReference type="ChEBI" id="CHEBI:78449"/>
        <dbReference type="ChEBI" id="CHEBI:78820"/>
        <dbReference type="EC" id="2.3.1.300"/>
    </reaction>
    <physiologicalReaction direction="left-to-right" evidence="12">
        <dbReference type="Rhea" id="RHEA:42269"/>
    </physiologicalReaction>
</comment>
<evidence type="ECO:0000256" key="10">
    <source>
        <dbReference type="ARBA" id="ARBA00051096"/>
    </source>
</evidence>
<keyword evidence="21" id="KW-1185">Reference proteome</keyword>
<feature type="active site" evidence="14">
    <location>
        <position position="111"/>
    </location>
</feature>
<dbReference type="GO" id="GO:0006633">
    <property type="term" value="P:fatty acid biosynthetic process"/>
    <property type="evidence" value="ECO:0007669"/>
    <property type="project" value="UniProtKB-UniRule"/>
</dbReference>
<keyword evidence="3 14" id="KW-0444">Lipid biosynthesis</keyword>
<evidence type="ECO:0000256" key="6">
    <source>
        <dbReference type="ARBA" id="ARBA00023098"/>
    </source>
</evidence>
<dbReference type="UniPathway" id="UPA00094"/>
<gene>
    <name evidence="14" type="primary">fabH</name>
    <name evidence="19" type="ORF">DW918_08500</name>
    <name evidence="18" type="ORF">DW929_00285</name>
    <name evidence="17" type="ORF">DW944_02325</name>
</gene>
<dbReference type="EC" id="2.3.1.180" evidence="14"/>
<comment type="catalytic activity">
    <reaction evidence="11">
        <text>(2S)-2-methylbutanoyl-CoA + malonyl-[ACP] + H(+) = (4S)-4-methyl-3-oxohexanoyl-[ACP] + CO2 + CoA</text>
        <dbReference type="Rhea" id="RHEA:42276"/>
        <dbReference type="Rhea" id="RHEA-COMP:9623"/>
        <dbReference type="Rhea" id="RHEA-COMP:17148"/>
        <dbReference type="ChEBI" id="CHEBI:15378"/>
        <dbReference type="ChEBI" id="CHEBI:16526"/>
        <dbReference type="ChEBI" id="CHEBI:57287"/>
        <dbReference type="ChEBI" id="CHEBI:78449"/>
        <dbReference type="ChEBI" id="CHEBI:88166"/>
        <dbReference type="ChEBI" id="CHEBI:167462"/>
        <dbReference type="EC" id="2.3.1.300"/>
    </reaction>
    <physiologicalReaction direction="left-to-right" evidence="11">
        <dbReference type="Rhea" id="RHEA:42277"/>
    </physiologicalReaction>
</comment>
<dbReference type="PANTHER" id="PTHR43091:SF1">
    <property type="entry name" value="BETA-KETOACYL-[ACYL-CARRIER-PROTEIN] SYNTHASE III, CHLOROPLASTIC"/>
    <property type="match status" value="1"/>
</dbReference>
<keyword evidence="7 14" id="KW-0275">Fatty acid biosynthesis</keyword>
<comment type="pathway">
    <text evidence="1 14">Lipid metabolism; fatty acid biosynthesis.</text>
</comment>
<keyword evidence="9 14" id="KW-0012">Acyltransferase</keyword>
<evidence type="ECO:0000313" key="19">
    <source>
        <dbReference type="EMBL" id="RHA79275.1"/>
    </source>
</evidence>
<dbReference type="InterPro" id="IPR004655">
    <property type="entry name" value="FabH"/>
</dbReference>